<gene>
    <name evidence="1" type="ORF">COHA_009265</name>
</gene>
<sequence length="106" mass="11216">MCGRFSCRPLVKPAPPHRSAAAATPLAPRQQPAPALALAATLQGTLQQLSWQLDAMSLAAGLPAISVLAAQLAGRILTVASIKAIQWELDPVDLFLLFAPNSFYQL</sequence>
<proteinExistence type="predicted"/>
<keyword evidence="2" id="KW-1185">Reference proteome</keyword>
<organism evidence="1 2">
    <name type="scientific">Chlorella ohadii</name>
    <dbReference type="NCBI Taxonomy" id="2649997"/>
    <lineage>
        <taxon>Eukaryota</taxon>
        <taxon>Viridiplantae</taxon>
        <taxon>Chlorophyta</taxon>
        <taxon>core chlorophytes</taxon>
        <taxon>Trebouxiophyceae</taxon>
        <taxon>Chlorellales</taxon>
        <taxon>Chlorellaceae</taxon>
        <taxon>Chlorella clade</taxon>
        <taxon>Chlorella</taxon>
    </lineage>
</organism>
<comment type="caution">
    <text evidence="1">The sequence shown here is derived from an EMBL/GenBank/DDBJ whole genome shotgun (WGS) entry which is preliminary data.</text>
</comment>
<dbReference type="EMBL" id="JADXDR010000170">
    <property type="protein sequence ID" value="KAI7836933.1"/>
    <property type="molecule type" value="Genomic_DNA"/>
</dbReference>
<evidence type="ECO:0000313" key="1">
    <source>
        <dbReference type="EMBL" id="KAI7836933.1"/>
    </source>
</evidence>
<accession>A0AAD5DIF3</accession>
<evidence type="ECO:0000313" key="2">
    <source>
        <dbReference type="Proteomes" id="UP001205105"/>
    </source>
</evidence>
<dbReference type="AlphaFoldDB" id="A0AAD5DIF3"/>
<reference evidence="1" key="1">
    <citation type="submission" date="2020-11" db="EMBL/GenBank/DDBJ databases">
        <title>Chlorella ohadii genome sequencing and assembly.</title>
        <authorList>
            <person name="Murik O."/>
            <person name="Treves H."/>
            <person name="Kedem I."/>
            <person name="Shotland Y."/>
            <person name="Kaplan A."/>
        </authorList>
    </citation>
    <scope>NUCLEOTIDE SEQUENCE</scope>
    <source>
        <strain evidence="1">1</strain>
    </source>
</reference>
<protein>
    <submittedName>
        <fullName evidence="1">Uncharacterized protein</fullName>
    </submittedName>
</protein>
<name>A0AAD5DIF3_9CHLO</name>
<dbReference type="Proteomes" id="UP001205105">
    <property type="component" value="Unassembled WGS sequence"/>
</dbReference>